<dbReference type="OrthoDB" id="997414at2"/>
<keyword evidence="3" id="KW-1185">Reference proteome</keyword>
<feature type="chain" id="PRO_5003630249" evidence="1">
    <location>
        <begin position="25"/>
        <end position="376"/>
    </location>
</feature>
<evidence type="ECO:0000313" key="3">
    <source>
        <dbReference type="Proteomes" id="UP000011058"/>
    </source>
</evidence>
<reference evidence="2 3" key="1">
    <citation type="journal article" date="2012" name="J. Bacteriol.">
        <title>Genome Sequence of Fibrella aestuarina BUZ 2T, a Filamentous Marine Bacterium.</title>
        <authorList>
            <person name="Filippini M."/>
            <person name="Qi W."/>
            <person name="Blom J."/>
            <person name="Goesmann A."/>
            <person name="Smits T.H."/>
            <person name="Bagheri H.C."/>
        </authorList>
    </citation>
    <scope>NUCLEOTIDE SEQUENCE [LARGE SCALE GENOMIC DNA]</scope>
    <source>
        <strain evidence="3">BUZ 2T</strain>
    </source>
</reference>
<sequence>MHTQLLQAGSAGIGLLLLVCGSSAAQKVDLDKFNYDVSYIQLPREYVAPDQRTYGVRVEASPMIADSYPSDAVYQKIGLSGYEKVERDPTVGVTIKLADLRFLKSDIETRTEQVKDRDGKVTGTNYYYRQVATYAGQGEFQIRGPKAGEKPKATADAAPANRFLAKATSNTDVPTITTVADNNLYRVFTYRSGEYRSVVDASRAYRDAQEVIRRNFINDFVNLSVDQVNGKLADLYGYVPISDKQFLWILDSDNHPEYAVQQEAIKAVQALSKTMKATEPLTALTNDLQPLIEYFESLKTKYTKADKPDRKMRYSAFFNLGRLYLLLDQPDKAIAEGKGLMLNDYDTGDGKRIIEEAEELKQRLAFHHLAERHMKL</sequence>
<evidence type="ECO:0000313" key="2">
    <source>
        <dbReference type="EMBL" id="CCG99193.1"/>
    </source>
</evidence>
<name>I0K4Z0_9BACT</name>
<proteinExistence type="predicted"/>
<dbReference type="HOGENOM" id="CLU_735184_0_0_10"/>
<dbReference type="AlphaFoldDB" id="I0K4Z0"/>
<protein>
    <submittedName>
        <fullName evidence="2">Uncharacterized protein</fullName>
    </submittedName>
</protein>
<keyword evidence="1" id="KW-0732">Signal</keyword>
<dbReference type="KEGG" id="fae:FAES_1183"/>
<dbReference type="RefSeq" id="WP_015330293.1">
    <property type="nucleotide sequence ID" value="NC_020054.1"/>
</dbReference>
<organism evidence="2 3">
    <name type="scientific">Fibrella aestuarina BUZ 2</name>
    <dbReference type="NCBI Taxonomy" id="1166018"/>
    <lineage>
        <taxon>Bacteria</taxon>
        <taxon>Pseudomonadati</taxon>
        <taxon>Bacteroidota</taxon>
        <taxon>Cytophagia</taxon>
        <taxon>Cytophagales</taxon>
        <taxon>Spirosomataceae</taxon>
        <taxon>Fibrella</taxon>
    </lineage>
</organism>
<dbReference type="EMBL" id="HE796683">
    <property type="protein sequence ID" value="CCG99193.1"/>
    <property type="molecule type" value="Genomic_DNA"/>
</dbReference>
<dbReference type="Proteomes" id="UP000011058">
    <property type="component" value="Chromosome"/>
</dbReference>
<dbReference type="STRING" id="1166018.FAES_1183"/>
<feature type="signal peptide" evidence="1">
    <location>
        <begin position="1"/>
        <end position="24"/>
    </location>
</feature>
<evidence type="ECO:0000256" key="1">
    <source>
        <dbReference type="SAM" id="SignalP"/>
    </source>
</evidence>
<dbReference type="eggNOG" id="ENOG502Z8N3">
    <property type="taxonomic scope" value="Bacteria"/>
</dbReference>
<dbReference type="PATRIC" id="fig|1166018.3.peg.2904"/>
<gene>
    <name evidence="2" type="ORF">FAES_1183</name>
</gene>
<accession>I0K4Z0</accession>